<dbReference type="RefSeq" id="WP_135945337.1">
    <property type="nucleotide sequence ID" value="NZ_BMEI01000003.1"/>
</dbReference>
<proteinExistence type="predicted"/>
<dbReference type="InterPro" id="IPR011256">
    <property type="entry name" value="Reg_factor_effector_dom_sf"/>
</dbReference>
<dbReference type="PANTHER" id="PTHR40055:SF1">
    <property type="entry name" value="TRANSCRIPTIONAL REGULATOR YGIV-RELATED"/>
    <property type="match status" value="1"/>
</dbReference>
<dbReference type="InterPro" id="IPR050908">
    <property type="entry name" value="SmbC-like"/>
</dbReference>
<feature type="domain" description="HTH araC/xylS-type" evidence="4">
    <location>
        <begin position="14"/>
        <end position="111"/>
    </location>
</feature>
<keyword evidence="2" id="KW-0238">DNA-binding</keyword>
<dbReference type="InterPro" id="IPR009057">
    <property type="entry name" value="Homeodomain-like_sf"/>
</dbReference>
<dbReference type="InterPro" id="IPR029442">
    <property type="entry name" value="GyrI-like"/>
</dbReference>
<organism evidence="5 6">
    <name type="scientific">Marinicauda pacifica</name>
    <dbReference type="NCBI Taxonomy" id="1133559"/>
    <lineage>
        <taxon>Bacteria</taxon>
        <taxon>Pseudomonadati</taxon>
        <taxon>Pseudomonadota</taxon>
        <taxon>Alphaproteobacteria</taxon>
        <taxon>Maricaulales</taxon>
        <taxon>Maricaulaceae</taxon>
        <taxon>Marinicauda</taxon>
    </lineage>
</organism>
<protein>
    <submittedName>
        <fullName evidence="5">AraC family transcriptional regulator</fullName>
    </submittedName>
</protein>
<name>A0A4S2H936_9PROT</name>
<evidence type="ECO:0000256" key="1">
    <source>
        <dbReference type="ARBA" id="ARBA00023015"/>
    </source>
</evidence>
<evidence type="ECO:0000259" key="4">
    <source>
        <dbReference type="PROSITE" id="PS01124"/>
    </source>
</evidence>
<dbReference type="Proteomes" id="UP000305451">
    <property type="component" value="Unassembled WGS sequence"/>
</dbReference>
<dbReference type="SUPFAM" id="SSF46689">
    <property type="entry name" value="Homeodomain-like"/>
    <property type="match status" value="2"/>
</dbReference>
<keyword evidence="1" id="KW-0805">Transcription regulation</keyword>
<evidence type="ECO:0000313" key="6">
    <source>
        <dbReference type="Proteomes" id="UP000305451"/>
    </source>
</evidence>
<dbReference type="PROSITE" id="PS01124">
    <property type="entry name" value="HTH_ARAC_FAMILY_2"/>
    <property type="match status" value="1"/>
</dbReference>
<dbReference type="GO" id="GO:0043565">
    <property type="term" value="F:sequence-specific DNA binding"/>
    <property type="evidence" value="ECO:0007669"/>
    <property type="project" value="InterPro"/>
</dbReference>
<dbReference type="SUPFAM" id="SSF55136">
    <property type="entry name" value="Probable bacterial effector-binding domain"/>
    <property type="match status" value="1"/>
</dbReference>
<comment type="caution">
    <text evidence="5">The sequence shown here is derived from an EMBL/GenBank/DDBJ whole genome shotgun (WGS) entry which is preliminary data.</text>
</comment>
<dbReference type="InterPro" id="IPR018060">
    <property type="entry name" value="HTH_AraC"/>
</dbReference>
<dbReference type="Gene3D" id="3.20.80.10">
    <property type="entry name" value="Regulatory factor, effector binding domain"/>
    <property type="match status" value="1"/>
</dbReference>
<keyword evidence="6" id="KW-1185">Reference proteome</keyword>
<dbReference type="InterPro" id="IPR010499">
    <property type="entry name" value="AraC_E-bd"/>
</dbReference>
<gene>
    <name evidence="5" type="ORF">E5162_11135</name>
</gene>
<keyword evidence="3" id="KW-0804">Transcription</keyword>
<dbReference type="AlphaFoldDB" id="A0A4S2H936"/>
<dbReference type="OrthoDB" id="9805730at2"/>
<dbReference type="Pfam" id="PF12833">
    <property type="entry name" value="HTH_18"/>
    <property type="match status" value="1"/>
</dbReference>
<evidence type="ECO:0000313" key="5">
    <source>
        <dbReference type="EMBL" id="TGY92203.1"/>
    </source>
</evidence>
<sequence>MKTETEARYRARVDEAVRLLSTRLADPPPADELARLVGASRYHFQRLYRAATGESVLETLNRLRAVRALELLERSVPVTEIAAEVGYETSQAFARAFRGWTGASPSEAREIAADLKRRFARPDRPEGAAVEIEITRLAPLTLTIIHTRQPIGPLNPVYEALFATVAEQGRLEDVRGIYGVPLNDPAFDPEGLVEHLAAIELGGEKLAGHAQHDIAGGRAVRTRHTGPFEALPGTETALYHRVLEEGWILADAPPLHHHLDEPDDVPAEDLRTDIYLTLREDAS</sequence>
<evidence type="ECO:0000256" key="3">
    <source>
        <dbReference type="ARBA" id="ARBA00023163"/>
    </source>
</evidence>
<dbReference type="GO" id="GO:0003700">
    <property type="term" value="F:DNA-binding transcription factor activity"/>
    <property type="evidence" value="ECO:0007669"/>
    <property type="project" value="InterPro"/>
</dbReference>
<reference evidence="5 6" key="1">
    <citation type="journal article" date="2013" name="Int. J. Syst. Evol. Microbiol.">
        <title>Marinicauda pacifica gen. nov., sp. nov., a prosthecate alphaproteobacterium of the family Hyphomonadaceae isolated from deep seawater.</title>
        <authorList>
            <person name="Zhang X.Y."/>
            <person name="Li G.W."/>
            <person name="Wang C.S."/>
            <person name="Zhang Y.J."/>
            <person name="Xu X.W."/>
            <person name="Li H."/>
            <person name="Liu A."/>
            <person name="Liu C."/>
            <person name="Xie B.B."/>
            <person name="Qin Q.L."/>
            <person name="Xu Z."/>
            <person name="Chen X.L."/>
            <person name="Zhou B.C."/>
            <person name="Zhang Y.Z."/>
        </authorList>
    </citation>
    <scope>NUCLEOTIDE SEQUENCE [LARGE SCALE GENOMIC DNA]</scope>
    <source>
        <strain evidence="5 6">P-1 km-3</strain>
    </source>
</reference>
<dbReference type="SMART" id="SM00871">
    <property type="entry name" value="AraC_E_bind"/>
    <property type="match status" value="1"/>
</dbReference>
<evidence type="ECO:0000256" key="2">
    <source>
        <dbReference type="ARBA" id="ARBA00023125"/>
    </source>
</evidence>
<dbReference type="SMART" id="SM00342">
    <property type="entry name" value="HTH_ARAC"/>
    <property type="match status" value="1"/>
</dbReference>
<dbReference type="PANTHER" id="PTHR40055">
    <property type="entry name" value="TRANSCRIPTIONAL REGULATOR YGIV-RELATED"/>
    <property type="match status" value="1"/>
</dbReference>
<dbReference type="EMBL" id="SRXV01000003">
    <property type="protein sequence ID" value="TGY92203.1"/>
    <property type="molecule type" value="Genomic_DNA"/>
</dbReference>
<dbReference type="InterPro" id="IPR020449">
    <property type="entry name" value="Tscrpt_reg_AraC-type_HTH"/>
</dbReference>
<dbReference type="Gene3D" id="1.10.10.60">
    <property type="entry name" value="Homeodomain-like"/>
    <property type="match status" value="2"/>
</dbReference>
<accession>A0A4S2H936</accession>
<dbReference type="Pfam" id="PF06445">
    <property type="entry name" value="GyrI-like"/>
    <property type="match status" value="1"/>
</dbReference>
<dbReference type="PRINTS" id="PR00032">
    <property type="entry name" value="HTHARAC"/>
</dbReference>